<evidence type="ECO:0000256" key="6">
    <source>
        <dbReference type="RuleBase" id="RU362042"/>
    </source>
</evidence>
<dbReference type="InterPro" id="IPR036286">
    <property type="entry name" value="LexA/Signal_pep-like_sf"/>
</dbReference>
<gene>
    <name evidence="8" type="primary">lepB</name>
    <name evidence="8" type="ORF">KM029_16915</name>
</gene>
<keyword evidence="5 6" id="KW-0378">Hydrolase</keyword>
<dbReference type="InterPro" id="IPR019758">
    <property type="entry name" value="Pept_S26A_signal_pept_1_CS"/>
</dbReference>
<comment type="similarity">
    <text evidence="2 6">Belongs to the peptidase S26 family.</text>
</comment>
<comment type="catalytic activity">
    <reaction evidence="1 6">
        <text>Cleavage of hydrophobic, N-terminal signal or leader sequences from secreted and periplasmic proteins.</text>
        <dbReference type="EC" id="3.4.21.89"/>
    </reaction>
</comment>
<feature type="domain" description="Peptidase S26" evidence="7">
    <location>
        <begin position="13"/>
        <end position="166"/>
    </location>
</feature>
<keyword evidence="6" id="KW-0645">Protease</keyword>
<sequence>MSKKDKKLKSGSKEWTDALIFAIIAATLIRWAAFEAFTIPTSSMEKSLLVGDYLFVSKVHYGPRTPKTILQLPLTHQTIWGTQIPSFLDWIQLKSHRIPGFTSVKNNDVVVFNYPAEKGFPSDMKLNYIKRCIAIAGDTLQIKDQDVFINGKRVETPTESQTQYTIVSKTQIGKRTLEKYNVYAYDYNNIAHYRLNMVPGPEGKFTYTAMLPKHSADDLRKLDFIESVDKIYAREDNDVFPQKASNNWSIDNFGPLYIPKEGDVVKITADNWSQYKAITEEYEVDYNDGKIGSFRDGKFYLGDEVQESYTVKQNYYFMMGDNRHNSLDSRYWGYVPFDHVIGKAVMVWMSKDNNPDAENSIRYDRIGLLIGSDTQIPTWIKIVIGITLLAFFGYFSFVKKKDEGNNQIK</sequence>
<evidence type="ECO:0000256" key="4">
    <source>
        <dbReference type="ARBA" id="ARBA00019232"/>
    </source>
</evidence>
<dbReference type="PROSITE" id="PS00761">
    <property type="entry name" value="SPASE_I_3"/>
    <property type="match status" value="1"/>
</dbReference>
<dbReference type="EC" id="3.4.21.89" evidence="3 6"/>
<keyword evidence="6" id="KW-1133">Transmembrane helix</keyword>
<feature type="domain" description="Peptidase S26" evidence="7">
    <location>
        <begin position="262"/>
        <end position="349"/>
    </location>
</feature>
<dbReference type="PRINTS" id="PR00727">
    <property type="entry name" value="LEADERPTASE"/>
</dbReference>
<evidence type="ECO:0000256" key="3">
    <source>
        <dbReference type="ARBA" id="ARBA00013208"/>
    </source>
</evidence>
<keyword evidence="9" id="KW-1185">Reference proteome</keyword>
<reference evidence="8 9" key="1">
    <citation type="submission" date="2021-05" db="EMBL/GenBank/DDBJ databases">
        <title>Comparative genomic studies on the polysaccharide-degrading batcterial strains of the Flammeovirga genus.</title>
        <authorList>
            <person name="Zewei F."/>
            <person name="Zheng Z."/>
            <person name="Yu L."/>
            <person name="Ruyue G."/>
            <person name="Yanhong M."/>
            <person name="Yuanyuan C."/>
            <person name="Jingyan G."/>
            <person name="Wenjun H."/>
        </authorList>
    </citation>
    <scope>NUCLEOTIDE SEQUENCE [LARGE SCALE GENOMIC DNA]</scope>
    <source>
        <strain evidence="8 9">YS10</strain>
    </source>
</reference>
<dbReference type="Proteomes" id="UP000682802">
    <property type="component" value="Chromosome 1"/>
</dbReference>
<organism evidence="8 9">
    <name type="scientific">Flammeovirga kamogawensis</name>
    <dbReference type="NCBI Taxonomy" id="373891"/>
    <lineage>
        <taxon>Bacteria</taxon>
        <taxon>Pseudomonadati</taxon>
        <taxon>Bacteroidota</taxon>
        <taxon>Cytophagia</taxon>
        <taxon>Cytophagales</taxon>
        <taxon>Flammeovirgaceae</taxon>
        <taxon>Flammeovirga</taxon>
    </lineage>
</organism>
<dbReference type="Pfam" id="PF10502">
    <property type="entry name" value="Peptidase_S26"/>
    <property type="match status" value="2"/>
</dbReference>
<proteinExistence type="inferred from homology"/>
<evidence type="ECO:0000313" key="8">
    <source>
        <dbReference type="EMBL" id="QWG06969.1"/>
    </source>
</evidence>
<dbReference type="PANTHER" id="PTHR43390:SF1">
    <property type="entry name" value="CHLOROPLAST PROCESSING PEPTIDASE"/>
    <property type="match status" value="1"/>
</dbReference>
<dbReference type="RefSeq" id="WP_144074370.1">
    <property type="nucleotide sequence ID" value="NZ_CP076128.1"/>
</dbReference>
<comment type="subcellular location">
    <subcellularLocation>
        <location evidence="6">Membrane</location>
        <topology evidence="6">Single-pass type II membrane protein</topology>
    </subcellularLocation>
</comment>
<dbReference type="GO" id="GO:0009003">
    <property type="term" value="F:signal peptidase activity"/>
    <property type="evidence" value="ECO:0007669"/>
    <property type="project" value="UniProtKB-EC"/>
</dbReference>
<dbReference type="SUPFAM" id="SSF51306">
    <property type="entry name" value="LexA/Signal peptidase"/>
    <property type="match status" value="1"/>
</dbReference>
<accession>A0ABX8GTP8</accession>
<dbReference type="CDD" id="cd06530">
    <property type="entry name" value="S26_SPase_I"/>
    <property type="match status" value="2"/>
</dbReference>
<keyword evidence="6" id="KW-0472">Membrane</keyword>
<dbReference type="InterPro" id="IPR019533">
    <property type="entry name" value="Peptidase_S26"/>
</dbReference>
<evidence type="ECO:0000256" key="1">
    <source>
        <dbReference type="ARBA" id="ARBA00000677"/>
    </source>
</evidence>
<dbReference type="EMBL" id="CP076128">
    <property type="protein sequence ID" value="QWG06969.1"/>
    <property type="molecule type" value="Genomic_DNA"/>
</dbReference>
<dbReference type="Gene3D" id="2.10.109.10">
    <property type="entry name" value="Umud Fragment, subunit A"/>
    <property type="match status" value="2"/>
</dbReference>
<evidence type="ECO:0000313" key="9">
    <source>
        <dbReference type="Proteomes" id="UP000682802"/>
    </source>
</evidence>
<feature type="transmembrane region" description="Helical" evidence="6">
    <location>
        <begin position="379"/>
        <end position="398"/>
    </location>
</feature>
<protein>
    <recommendedName>
        <fullName evidence="4 6">Signal peptidase I</fullName>
        <ecNumber evidence="3 6">3.4.21.89</ecNumber>
    </recommendedName>
</protein>
<evidence type="ECO:0000256" key="5">
    <source>
        <dbReference type="ARBA" id="ARBA00022801"/>
    </source>
</evidence>
<dbReference type="NCBIfam" id="TIGR02227">
    <property type="entry name" value="sigpep_I_bact"/>
    <property type="match status" value="2"/>
</dbReference>
<evidence type="ECO:0000259" key="7">
    <source>
        <dbReference type="Pfam" id="PF10502"/>
    </source>
</evidence>
<dbReference type="InterPro" id="IPR000223">
    <property type="entry name" value="Pept_S26A_signal_pept_1"/>
</dbReference>
<dbReference type="PANTHER" id="PTHR43390">
    <property type="entry name" value="SIGNAL PEPTIDASE I"/>
    <property type="match status" value="1"/>
</dbReference>
<keyword evidence="6" id="KW-0812">Transmembrane</keyword>
<evidence type="ECO:0000256" key="2">
    <source>
        <dbReference type="ARBA" id="ARBA00009370"/>
    </source>
</evidence>
<name>A0ABX8GTP8_9BACT</name>